<organism evidence="1">
    <name type="scientific">marine metagenome</name>
    <dbReference type="NCBI Taxonomy" id="408172"/>
    <lineage>
        <taxon>unclassified sequences</taxon>
        <taxon>metagenomes</taxon>
        <taxon>ecological metagenomes</taxon>
    </lineage>
</organism>
<name>A0A381U6F3_9ZZZZ</name>
<evidence type="ECO:0000313" key="2">
    <source>
        <dbReference type="EMBL" id="SVA30234.1"/>
    </source>
</evidence>
<dbReference type="EMBL" id="UINC01005832">
    <property type="protein sequence ID" value="SVA23820.1"/>
    <property type="molecule type" value="Genomic_DNA"/>
</dbReference>
<gene>
    <name evidence="1" type="ORF">METZ01_LOCUS76674</name>
    <name evidence="2" type="ORF">METZ01_LOCUS83088</name>
</gene>
<dbReference type="AlphaFoldDB" id="A0A381U6F3"/>
<sequence length="30" mass="3515">MHLIISKVKNKNINIFTEICIIKMVNLDTK</sequence>
<accession>A0A381U6F3</accession>
<reference evidence="1" key="1">
    <citation type="submission" date="2018-05" db="EMBL/GenBank/DDBJ databases">
        <authorList>
            <person name="Lanie J.A."/>
            <person name="Ng W.-L."/>
            <person name="Kazmierczak K.M."/>
            <person name="Andrzejewski T.M."/>
            <person name="Davidsen T.M."/>
            <person name="Wayne K.J."/>
            <person name="Tettelin H."/>
            <person name="Glass J.I."/>
            <person name="Rusch D."/>
            <person name="Podicherti R."/>
            <person name="Tsui H.-C.T."/>
            <person name="Winkler M.E."/>
        </authorList>
    </citation>
    <scope>NUCLEOTIDE SEQUENCE</scope>
</reference>
<dbReference type="EMBL" id="UINC01006891">
    <property type="protein sequence ID" value="SVA30234.1"/>
    <property type="molecule type" value="Genomic_DNA"/>
</dbReference>
<proteinExistence type="predicted"/>
<protein>
    <submittedName>
        <fullName evidence="1">Uncharacterized protein</fullName>
    </submittedName>
</protein>
<evidence type="ECO:0000313" key="1">
    <source>
        <dbReference type="EMBL" id="SVA23820.1"/>
    </source>
</evidence>